<evidence type="ECO:0000313" key="2">
    <source>
        <dbReference type="EMBL" id="AKA70147.1"/>
    </source>
</evidence>
<dbReference type="Proteomes" id="UP000033115">
    <property type="component" value="Chromosome"/>
</dbReference>
<gene>
    <name evidence="2" type="ORF">CSCA_3022</name>
</gene>
<name>A0A0E3MA00_CLOSL</name>
<dbReference type="EMBL" id="CP009933">
    <property type="protein sequence ID" value="AKA70147.1"/>
    <property type="molecule type" value="Genomic_DNA"/>
</dbReference>
<accession>A0A0E3MA00</accession>
<evidence type="ECO:0000256" key="1">
    <source>
        <dbReference type="SAM" id="Phobius"/>
    </source>
</evidence>
<sequence>MYNKLLFAIILFGLIIVGFVKTLYKIRKYVVNYNFVGEYSSKVNNLLNETIIDEDYSYILSNIEKLSHTMGHYAIMDYKPPFANYIHKNYNIVNFILNYNDRIMNQELIMALKSMQVYLGACENEIEELKKCLKNPFKLFAEGFRFIFNTPLFILESLGIISTRMYYRIKVNTIYYFIQRIAGLIGFVSAVVGTIQGKEVLFNIYNKGSKLITSIFK</sequence>
<feature type="transmembrane region" description="Helical" evidence="1">
    <location>
        <begin position="6"/>
        <end position="24"/>
    </location>
</feature>
<dbReference type="RefSeq" id="WP_029160938.1">
    <property type="nucleotide sequence ID" value="NZ_CP009933.1"/>
</dbReference>
<protein>
    <submittedName>
        <fullName evidence="2">Uncharacterized protein</fullName>
    </submittedName>
</protein>
<keyword evidence="1" id="KW-0472">Membrane</keyword>
<dbReference type="AlphaFoldDB" id="A0A0E3MA00"/>
<evidence type="ECO:0000313" key="3">
    <source>
        <dbReference type="Proteomes" id="UP000033115"/>
    </source>
</evidence>
<dbReference type="KEGG" id="csq:CSCA_3022"/>
<feature type="transmembrane region" description="Helical" evidence="1">
    <location>
        <begin position="173"/>
        <end position="195"/>
    </location>
</feature>
<organism evidence="2 3">
    <name type="scientific">Clostridium scatologenes</name>
    <dbReference type="NCBI Taxonomy" id="1548"/>
    <lineage>
        <taxon>Bacteria</taxon>
        <taxon>Bacillati</taxon>
        <taxon>Bacillota</taxon>
        <taxon>Clostridia</taxon>
        <taxon>Eubacteriales</taxon>
        <taxon>Clostridiaceae</taxon>
        <taxon>Clostridium</taxon>
    </lineage>
</organism>
<keyword evidence="1" id="KW-1133">Transmembrane helix</keyword>
<reference evidence="2 3" key="1">
    <citation type="journal article" date="2015" name="J. Biotechnol.">
        <title>Complete genome sequence of a malodorant-producing acetogen, Clostridium scatologenes ATCC 25775(T).</title>
        <authorList>
            <person name="Zhu Z."/>
            <person name="Guo T."/>
            <person name="Zheng H."/>
            <person name="Song T."/>
            <person name="Ouyang P."/>
            <person name="Xie J."/>
        </authorList>
    </citation>
    <scope>NUCLEOTIDE SEQUENCE [LARGE SCALE GENOMIC DNA]</scope>
    <source>
        <strain evidence="2 3">ATCC 25775</strain>
    </source>
</reference>
<dbReference type="HOGENOM" id="CLU_106717_0_0_9"/>
<keyword evidence="1" id="KW-0812">Transmembrane</keyword>
<keyword evidence="3" id="KW-1185">Reference proteome</keyword>
<dbReference type="STRING" id="1548.CSCA_3022"/>
<proteinExistence type="predicted"/>